<comment type="caution">
    <text evidence="2">The sequence shown here is derived from an EMBL/GenBank/DDBJ whole genome shotgun (WGS) entry which is preliminary data.</text>
</comment>
<sequence length="206" mass="22841">MRIVIFGASGGTGRLLVEQALHRGHKVTAVARSLDRLEPHDRLTLQPADVRDEHALHAIAADHDAAISVISRPVRAHGDLHSRGTHAIVNALQAQGVPRFICVSSGGVHPKDPGLPLWYRLAIPLFFKDLYRDMYAMEQIVRASTLDWTLVRASYLVDTPARGHYRIEDGHNPRGGSRLARADLAAFLLDELDNNRWLKATPTLAY</sequence>
<dbReference type="PANTHER" id="PTHR43355">
    <property type="entry name" value="FLAVIN REDUCTASE (NADPH)"/>
    <property type="match status" value="1"/>
</dbReference>
<dbReference type="InterPro" id="IPR036291">
    <property type="entry name" value="NAD(P)-bd_dom_sf"/>
</dbReference>
<dbReference type="AlphaFoldDB" id="A0A5M3WMS9"/>
<dbReference type="Proteomes" id="UP000331127">
    <property type="component" value="Unassembled WGS sequence"/>
</dbReference>
<accession>A0A5M3WMS9</accession>
<dbReference type="RefSeq" id="WP_155355305.1">
    <property type="nucleotide sequence ID" value="NZ_BAAAHL010000027.1"/>
</dbReference>
<feature type="domain" description="NAD(P)-binding" evidence="1">
    <location>
        <begin position="7"/>
        <end position="194"/>
    </location>
</feature>
<dbReference type="InterPro" id="IPR051606">
    <property type="entry name" value="Polyketide_Oxido-like"/>
</dbReference>
<evidence type="ECO:0000313" key="3">
    <source>
        <dbReference type="Proteomes" id="UP000331127"/>
    </source>
</evidence>
<evidence type="ECO:0000313" key="2">
    <source>
        <dbReference type="EMBL" id="GES09800.1"/>
    </source>
</evidence>
<dbReference type="GO" id="GO:0042602">
    <property type="term" value="F:riboflavin reductase (NADPH) activity"/>
    <property type="evidence" value="ECO:0007669"/>
    <property type="project" value="TreeGrafter"/>
</dbReference>
<dbReference type="OrthoDB" id="3763081at2"/>
<protein>
    <submittedName>
        <fullName evidence="2">NADH-flavin reductase</fullName>
    </submittedName>
</protein>
<dbReference type="InterPro" id="IPR016040">
    <property type="entry name" value="NAD(P)-bd_dom"/>
</dbReference>
<gene>
    <name evidence="2" type="ORF">Amac_033960</name>
</gene>
<keyword evidence="3" id="KW-1185">Reference proteome</keyword>
<reference evidence="2 3" key="1">
    <citation type="submission" date="2019-10" db="EMBL/GenBank/DDBJ databases">
        <title>Whole genome shotgun sequence of Acrocarpospora macrocephala NBRC 16266.</title>
        <authorList>
            <person name="Ichikawa N."/>
            <person name="Kimura A."/>
            <person name="Kitahashi Y."/>
            <person name="Komaki H."/>
            <person name="Oguchi A."/>
        </authorList>
    </citation>
    <scope>NUCLEOTIDE SEQUENCE [LARGE SCALE GENOMIC DNA]</scope>
    <source>
        <strain evidence="2 3">NBRC 16266</strain>
    </source>
</reference>
<dbReference type="Gene3D" id="3.40.50.720">
    <property type="entry name" value="NAD(P)-binding Rossmann-like Domain"/>
    <property type="match status" value="1"/>
</dbReference>
<dbReference type="SUPFAM" id="SSF51735">
    <property type="entry name" value="NAD(P)-binding Rossmann-fold domains"/>
    <property type="match status" value="1"/>
</dbReference>
<evidence type="ECO:0000259" key="1">
    <source>
        <dbReference type="Pfam" id="PF13460"/>
    </source>
</evidence>
<dbReference type="EMBL" id="BLAE01000017">
    <property type="protein sequence ID" value="GES09800.1"/>
    <property type="molecule type" value="Genomic_DNA"/>
</dbReference>
<dbReference type="PANTHER" id="PTHR43355:SF2">
    <property type="entry name" value="FLAVIN REDUCTASE (NADPH)"/>
    <property type="match status" value="1"/>
</dbReference>
<organism evidence="2 3">
    <name type="scientific">Acrocarpospora macrocephala</name>
    <dbReference type="NCBI Taxonomy" id="150177"/>
    <lineage>
        <taxon>Bacteria</taxon>
        <taxon>Bacillati</taxon>
        <taxon>Actinomycetota</taxon>
        <taxon>Actinomycetes</taxon>
        <taxon>Streptosporangiales</taxon>
        <taxon>Streptosporangiaceae</taxon>
        <taxon>Acrocarpospora</taxon>
    </lineage>
</organism>
<dbReference type="Pfam" id="PF13460">
    <property type="entry name" value="NAD_binding_10"/>
    <property type="match status" value="1"/>
</dbReference>
<name>A0A5M3WMS9_9ACTN</name>
<proteinExistence type="predicted"/>
<dbReference type="GO" id="GO:0004074">
    <property type="term" value="F:biliverdin reductase [NAD(P)H] activity"/>
    <property type="evidence" value="ECO:0007669"/>
    <property type="project" value="TreeGrafter"/>
</dbReference>